<dbReference type="InterPro" id="IPR039424">
    <property type="entry name" value="SBP_5"/>
</dbReference>
<dbReference type="GO" id="GO:0042597">
    <property type="term" value="C:periplasmic space"/>
    <property type="evidence" value="ECO:0007669"/>
    <property type="project" value="UniProtKB-ARBA"/>
</dbReference>
<dbReference type="GO" id="GO:1904680">
    <property type="term" value="F:peptide transmembrane transporter activity"/>
    <property type="evidence" value="ECO:0007669"/>
    <property type="project" value="TreeGrafter"/>
</dbReference>
<dbReference type="SUPFAM" id="SSF53850">
    <property type="entry name" value="Periplasmic binding protein-like II"/>
    <property type="match status" value="1"/>
</dbReference>
<dbReference type="Proteomes" id="UP000059574">
    <property type="component" value="Chromosome"/>
</dbReference>
<name>A0A0S2LZE6_9MICC</name>
<dbReference type="GO" id="GO:0015833">
    <property type="term" value="P:peptide transport"/>
    <property type="evidence" value="ECO:0007669"/>
    <property type="project" value="TreeGrafter"/>
</dbReference>
<sequence length="511" mass="54968">MVISRRSVLQGFAAGTVLLGISACSSNKPGASAVAGEATLTLGAGVEPLSFDPAQSREAQFVQYFQPVFDTLIRRTPDGQPGPMLAKSWSYNADNTELSFVLRDDVKFSDGEAFNAAAAKANLDRFKTAGGPLQAQLVSLESVTAKDATTLVLTLSTQDPSLIVNLGGPSGYMQSPKQFTNANIKTQPVGTGPYKLDRSQTTPGAQYTYVKNENYWNKELQQFAAIVIKPMKDENARINALRSGQIDGMIATAKTISEAKKSKINVVEYPGDWQGFTFFDRAGTLAPELKDPRVRQAMNYAIDKKTILEKVGLGLGEVTSQIFSPESSAYIKDLDTAYGFDIAKAKSLMAEAGFADGFTLSMPSSSSMDPAMAPVLRDGLAQIGIKVDWVDVSAAAYQAEQQSGKYPAVFAGFGQPAVGWGAVTQLIAPNAAWNVLKSTDPTIEALLRKIRLASDADAGPVYQELNKYLVDQAWFAPFFRVTQPYYTSSKVSVVAQTGQAVPSIYNFTPAK</sequence>
<dbReference type="InterPro" id="IPR000914">
    <property type="entry name" value="SBP_5_dom"/>
</dbReference>
<dbReference type="AlphaFoldDB" id="A0A0S2LZE6"/>
<reference evidence="6" key="1">
    <citation type="submission" date="2015-11" db="EMBL/GenBank/DDBJ databases">
        <authorList>
            <person name="Kumar R."/>
            <person name="Singh D."/>
            <person name="Swarnkar M.K."/>
            <person name="Singh A.K."/>
            <person name="Kumar S."/>
        </authorList>
    </citation>
    <scope>NUCLEOTIDE SEQUENCE [LARGE SCALE GENOMIC DNA]</scope>
    <source>
        <strain evidence="6">ERGS4:06</strain>
    </source>
</reference>
<evidence type="ECO:0000256" key="1">
    <source>
        <dbReference type="ARBA" id="ARBA00004193"/>
    </source>
</evidence>
<dbReference type="PROSITE" id="PS01040">
    <property type="entry name" value="SBP_BACTERIAL_5"/>
    <property type="match status" value="1"/>
</dbReference>
<evidence type="ECO:0000313" key="6">
    <source>
        <dbReference type="Proteomes" id="UP000059574"/>
    </source>
</evidence>
<evidence type="ECO:0000313" key="5">
    <source>
        <dbReference type="EMBL" id="ALO66616.1"/>
    </source>
</evidence>
<dbReference type="EMBL" id="CP013200">
    <property type="protein sequence ID" value="ALO66616.1"/>
    <property type="molecule type" value="Genomic_DNA"/>
</dbReference>
<dbReference type="InterPro" id="IPR030678">
    <property type="entry name" value="Peptide/Ni-bd"/>
</dbReference>
<evidence type="ECO:0000256" key="2">
    <source>
        <dbReference type="ARBA" id="ARBA00005695"/>
    </source>
</evidence>
<protein>
    <recommendedName>
        <fullName evidence="4">Solute-binding protein family 5 domain-containing protein</fullName>
    </recommendedName>
</protein>
<keyword evidence="3" id="KW-0732">Signal</keyword>
<dbReference type="InterPro" id="IPR023765">
    <property type="entry name" value="SBP_5_CS"/>
</dbReference>
<dbReference type="PROSITE" id="PS51318">
    <property type="entry name" value="TAT"/>
    <property type="match status" value="1"/>
</dbReference>
<gene>
    <name evidence="5" type="ORF">AS189_09095</name>
</gene>
<proteinExistence type="inferred from homology"/>
<dbReference type="PIRSF" id="PIRSF002741">
    <property type="entry name" value="MppA"/>
    <property type="match status" value="1"/>
</dbReference>
<dbReference type="Pfam" id="PF00496">
    <property type="entry name" value="SBP_bac_5"/>
    <property type="match status" value="1"/>
</dbReference>
<feature type="domain" description="Solute-binding protein family 5" evidence="4">
    <location>
        <begin position="81"/>
        <end position="415"/>
    </location>
</feature>
<dbReference type="Gene3D" id="3.40.190.10">
    <property type="entry name" value="Periplasmic binding protein-like II"/>
    <property type="match status" value="1"/>
</dbReference>
<dbReference type="GO" id="GO:0043190">
    <property type="term" value="C:ATP-binding cassette (ABC) transporter complex"/>
    <property type="evidence" value="ECO:0007669"/>
    <property type="project" value="InterPro"/>
</dbReference>
<comment type="subcellular location">
    <subcellularLocation>
        <location evidence="1">Cell membrane</location>
        <topology evidence="1">Lipid-anchor</topology>
    </subcellularLocation>
</comment>
<dbReference type="Gene3D" id="3.10.105.10">
    <property type="entry name" value="Dipeptide-binding Protein, Domain 3"/>
    <property type="match status" value="1"/>
</dbReference>
<evidence type="ECO:0000259" key="4">
    <source>
        <dbReference type="Pfam" id="PF00496"/>
    </source>
</evidence>
<accession>A0A0S2LZE6</accession>
<dbReference type="PANTHER" id="PTHR30290">
    <property type="entry name" value="PERIPLASMIC BINDING COMPONENT OF ABC TRANSPORTER"/>
    <property type="match status" value="1"/>
</dbReference>
<dbReference type="InterPro" id="IPR006311">
    <property type="entry name" value="TAT_signal"/>
</dbReference>
<evidence type="ECO:0000256" key="3">
    <source>
        <dbReference type="ARBA" id="ARBA00022729"/>
    </source>
</evidence>
<organism evidence="5 6">
    <name type="scientific">Arthrobacter alpinus</name>
    <dbReference type="NCBI Taxonomy" id="656366"/>
    <lineage>
        <taxon>Bacteria</taxon>
        <taxon>Bacillati</taxon>
        <taxon>Actinomycetota</taxon>
        <taxon>Actinomycetes</taxon>
        <taxon>Micrococcales</taxon>
        <taxon>Micrococcaceae</taxon>
        <taxon>Arthrobacter</taxon>
    </lineage>
</organism>
<dbReference type="PROSITE" id="PS51257">
    <property type="entry name" value="PROKAR_LIPOPROTEIN"/>
    <property type="match status" value="1"/>
</dbReference>
<reference evidence="5 6" key="2">
    <citation type="journal article" date="2016" name="J. Biotechnol.">
        <title>Complete genome sequence of Arthrobacter alpinus ERGS4:06, a yellow pigmented bacterium tolerant to cold and radiations isolated from Sikkim Himalaya.</title>
        <authorList>
            <person name="Kumar R."/>
            <person name="Singh D."/>
            <person name="Swarnkar M.K."/>
            <person name="Singh A.K."/>
            <person name="Kumar S."/>
        </authorList>
    </citation>
    <scope>NUCLEOTIDE SEQUENCE [LARGE SCALE GENOMIC DNA]</scope>
    <source>
        <strain evidence="5 6">ERGS4:06</strain>
    </source>
</reference>
<comment type="similarity">
    <text evidence="2">Belongs to the bacterial solute-binding protein 5 family.</text>
</comment>